<dbReference type="GO" id="GO:0004177">
    <property type="term" value="F:aminopeptidase activity"/>
    <property type="evidence" value="ECO:0007669"/>
    <property type="project" value="UniProtKB-KW"/>
</dbReference>
<dbReference type="PANTHER" id="PTHR43248:SF2">
    <property type="entry name" value="PROLYL AMINOPEPTIDASE"/>
    <property type="match status" value="1"/>
</dbReference>
<dbReference type="InterPro" id="IPR051601">
    <property type="entry name" value="Serine_prot/Carboxylest_S33"/>
</dbReference>
<reference evidence="4 6" key="1">
    <citation type="journal article" date="2015" name="Genome Announc.">
        <title>Complete Genome Sequence and Annotation of Corynebacterium singulare DSM 44357, Isolated from a Human Semen Specimen.</title>
        <authorList>
            <person name="Merten M."/>
            <person name="Brinkrolf K."/>
            <person name="Albersmeier A."/>
            <person name="Kutter Y."/>
            <person name="Ruckert C."/>
            <person name="Tauch A."/>
        </authorList>
    </citation>
    <scope>NUCLEOTIDE SEQUENCE [LARGE SCALE GENOMIC DNA]</scope>
    <source>
        <strain evidence="4">IBS B52218</strain>
    </source>
</reference>
<evidence type="ECO:0000256" key="1">
    <source>
        <dbReference type="ARBA" id="ARBA00010088"/>
    </source>
</evidence>
<comment type="similarity">
    <text evidence="1">Belongs to the peptidase S33 family.</text>
</comment>
<dbReference type="EMBL" id="CP010827">
    <property type="protein sequence ID" value="AJI79664.1"/>
    <property type="molecule type" value="Genomic_DNA"/>
</dbReference>
<dbReference type="Gene3D" id="3.40.50.1820">
    <property type="entry name" value="alpha/beta hydrolase"/>
    <property type="match status" value="1"/>
</dbReference>
<gene>
    <name evidence="4" type="primary">pip</name>
    <name evidence="4" type="ORF">CSING_10785</name>
    <name evidence="5" type="ORF">MHK08_03640</name>
</gene>
<name>A0A0B6F3C3_9CORY</name>
<dbReference type="HOGENOM" id="CLU_024518_2_0_11"/>
<dbReference type="InterPro" id="IPR002410">
    <property type="entry name" value="Peptidase_S33"/>
</dbReference>
<proteinExistence type="inferred from homology"/>
<feature type="domain" description="AB hydrolase-1" evidence="3">
    <location>
        <begin position="43"/>
        <end position="191"/>
    </location>
</feature>
<protein>
    <submittedName>
        <fullName evidence="5">Alpha/beta hydrolase</fullName>
    </submittedName>
    <submittedName>
        <fullName evidence="4">Prolyl aminopeptidase 2</fullName>
    </submittedName>
</protein>
<evidence type="ECO:0000313" key="7">
    <source>
        <dbReference type="Proteomes" id="UP001521911"/>
    </source>
</evidence>
<dbReference type="PANTHER" id="PTHR43248">
    <property type="entry name" value="2-SUCCINYL-6-HYDROXY-2,4-CYCLOHEXADIENE-1-CARBOXYLATE SYNTHASE"/>
    <property type="match status" value="1"/>
</dbReference>
<dbReference type="Pfam" id="PF00561">
    <property type="entry name" value="Abhydrolase_1"/>
    <property type="match status" value="1"/>
</dbReference>
<dbReference type="RefSeq" id="WP_042532090.1">
    <property type="nucleotide sequence ID" value="NZ_CP010827.1"/>
</dbReference>
<sequence>MKRFGHTIKEHTLIVPWDYTDPTAGSFELYAREIVPPGGEHYPALLYNQGGPGFPSPRPTGATGLIGKGLERYRWILMDQRGTGRSHRIDELSPAEDRTATRLAQLRQDNIVRDAERLREHLGEERWDLFGQSFGGFIITAYASMFPESIGRAFLTGGLPTLTKGADELYRTTFSKLKVRHDRFTAQFPWAQERIEEIIHHLDNSEEFLPTGERLSSRRFRTIGIELGRGAGFDALGYLLEDPFRTVGGEKRLRSDFLLDVGQRVSFQAGPLYAAIHESIYGGVGGQSVTGWAAHRMREEFPEFAEDGTYLTGEHVFPWQFDEDPALRPFKQAAGELAAHEWTSPPYDAAVLSDAPLIAAAAIYLDDIFVPFEDSLATGHTFRDLRPMVTNRFQHNGISEDGAGILGELFRLADER</sequence>
<dbReference type="InterPro" id="IPR029058">
    <property type="entry name" value="AB_hydrolase_fold"/>
</dbReference>
<dbReference type="GO" id="GO:0006508">
    <property type="term" value="P:proteolysis"/>
    <property type="evidence" value="ECO:0007669"/>
    <property type="project" value="InterPro"/>
</dbReference>
<keyword evidence="4" id="KW-0031">Aminopeptidase</keyword>
<evidence type="ECO:0000313" key="6">
    <source>
        <dbReference type="Proteomes" id="UP000031890"/>
    </source>
</evidence>
<keyword evidence="7" id="KW-1185">Reference proteome</keyword>
<dbReference type="KEGG" id="csx:CSING_10785"/>
<evidence type="ECO:0000259" key="3">
    <source>
        <dbReference type="Pfam" id="PF00561"/>
    </source>
</evidence>
<dbReference type="OrthoDB" id="9796770at2"/>
<organism evidence="4 6">
    <name type="scientific">Corynebacterium singulare</name>
    <dbReference type="NCBI Taxonomy" id="161899"/>
    <lineage>
        <taxon>Bacteria</taxon>
        <taxon>Bacillati</taxon>
        <taxon>Actinomycetota</taxon>
        <taxon>Actinomycetes</taxon>
        <taxon>Mycobacteriales</taxon>
        <taxon>Corynebacteriaceae</taxon>
        <taxon>Corynebacterium</taxon>
    </lineage>
</organism>
<dbReference type="EMBL" id="JAKRDF010000003">
    <property type="protein sequence ID" value="MCG7275565.1"/>
    <property type="molecule type" value="Genomic_DNA"/>
</dbReference>
<evidence type="ECO:0000313" key="4">
    <source>
        <dbReference type="EMBL" id="AJI79664.1"/>
    </source>
</evidence>
<dbReference type="PRINTS" id="PR00793">
    <property type="entry name" value="PROAMNOPTASE"/>
</dbReference>
<reference evidence="5 7" key="2">
    <citation type="submission" date="2022-02" db="EMBL/GenBank/DDBJ databases">
        <title>Uncovering new skin microbiome diversity through culturing and metagenomics.</title>
        <authorList>
            <person name="Conlan S."/>
            <person name="Deming C."/>
            <person name="Nisc Comparative Sequencing Program N."/>
            <person name="Segre J.A."/>
        </authorList>
    </citation>
    <scope>NUCLEOTIDE SEQUENCE [LARGE SCALE GENOMIC DNA]</scope>
    <source>
        <strain evidence="5 7">ACRQV</strain>
    </source>
</reference>
<dbReference type="AlphaFoldDB" id="A0A0B6F3C3"/>
<dbReference type="Proteomes" id="UP000031890">
    <property type="component" value="Chromosome"/>
</dbReference>
<evidence type="ECO:0000256" key="2">
    <source>
        <dbReference type="ARBA" id="ARBA00022801"/>
    </source>
</evidence>
<evidence type="ECO:0000313" key="5">
    <source>
        <dbReference type="EMBL" id="MCG7275565.1"/>
    </source>
</evidence>
<dbReference type="InterPro" id="IPR000073">
    <property type="entry name" value="AB_hydrolase_1"/>
</dbReference>
<dbReference type="STRING" id="161899.CSING_10785"/>
<dbReference type="Proteomes" id="UP001521911">
    <property type="component" value="Unassembled WGS sequence"/>
</dbReference>
<keyword evidence="4" id="KW-0645">Protease</keyword>
<accession>A0A0B6F3C3</accession>
<dbReference type="SUPFAM" id="SSF53474">
    <property type="entry name" value="alpha/beta-Hydrolases"/>
    <property type="match status" value="1"/>
</dbReference>
<keyword evidence="2 5" id="KW-0378">Hydrolase</keyword>